<dbReference type="STRING" id="89093.SAMN04488558_10943"/>
<organism evidence="2 3">
    <name type="scientific">Ignavigranum ruoffiae</name>
    <dbReference type="NCBI Taxonomy" id="89093"/>
    <lineage>
        <taxon>Bacteria</taxon>
        <taxon>Bacillati</taxon>
        <taxon>Bacillota</taxon>
        <taxon>Bacilli</taxon>
        <taxon>Lactobacillales</taxon>
        <taxon>Aerococcaceae</taxon>
        <taxon>Ignavigranum</taxon>
    </lineage>
</organism>
<evidence type="ECO:0000313" key="2">
    <source>
        <dbReference type="EMBL" id="SEQ37021.1"/>
    </source>
</evidence>
<protein>
    <submittedName>
        <fullName evidence="2">Two-component signal transduction system YycFG, regulatory protein YycH</fullName>
    </submittedName>
</protein>
<accession>A0A1H9FGE3</accession>
<dbReference type="AlphaFoldDB" id="A0A1H9FGE3"/>
<dbReference type="Gene3D" id="3.30.310.160">
    <property type="entry name" value="YycH protein, domain 2"/>
    <property type="match status" value="1"/>
</dbReference>
<dbReference type="Gene3D" id="3.10.450.310">
    <property type="match status" value="1"/>
</dbReference>
<dbReference type="InterPro" id="IPR042274">
    <property type="entry name" value="YycH/YycI_2"/>
</dbReference>
<reference evidence="2 3" key="1">
    <citation type="submission" date="2016-10" db="EMBL/GenBank/DDBJ databases">
        <authorList>
            <person name="de Groot N.N."/>
        </authorList>
    </citation>
    <scope>NUCLEOTIDE SEQUENCE [LARGE SCALE GENOMIC DNA]</scope>
    <source>
        <strain evidence="2 3">DSM 15695</strain>
    </source>
</reference>
<evidence type="ECO:0000259" key="1">
    <source>
        <dbReference type="Pfam" id="PF07435"/>
    </source>
</evidence>
<dbReference type="OrthoDB" id="2382185at2"/>
<dbReference type="Proteomes" id="UP000198833">
    <property type="component" value="Unassembled WGS sequence"/>
</dbReference>
<evidence type="ECO:0000313" key="3">
    <source>
        <dbReference type="Proteomes" id="UP000198833"/>
    </source>
</evidence>
<dbReference type="EMBL" id="FOEN01000009">
    <property type="protein sequence ID" value="SEQ37021.1"/>
    <property type="molecule type" value="Genomic_DNA"/>
</dbReference>
<keyword evidence="3" id="KW-1185">Reference proteome</keyword>
<name>A0A1H9FGE3_9LACT</name>
<dbReference type="InterPro" id="IPR009996">
    <property type="entry name" value="YycH"/>
</dbReference>
<dbReference type="RefSeq" id="WP_092572390.1">
    <property type="nucleotide sequence ID" value="NZ_FOEN01000009.1"/>
</dbReference>
<feature type="domain" description="Regulatory protein YycH" evidence="1">
    <location>
        <begin position="6"/>
        <end position="440"/>
    </location>
</feature>
<proteinExistence type="predicted"/>
<sequence length="462" mass="54045">MRRNRILSFVLTFCVLLNVLLTYYLLYDMTSLKQLLQPGKTEGNQEVVMQGERDIPNFYQTSALEFKDTYKPFKYIYRSEEATEWIIDPTLIESLASTLAENQINLSRDDFQEDQKFIENLYALNHLQVQFADEIPLSFLTDYVQIHQEDQAESYINQIIYPLDGERTVYLLNTRTNQYYLGHLNKAVDRKSLHQEVSQSKVQAIEVQGYIGKAGMIYLPNDPVHLDDQVYTLESIPEHLFLSAFSENAALKNTETSNTKVTYFNYQYTLDFTEDKQMLSVRVNRPGDTNQRSFAEKIENTFKYIKRYDYWPGDLRLMGAKHNLAQYRRYLNNLPIFSLGRTNDYGSSKMYIRNNNSGDIYRYQFPLLIFHAHIPDQSQSIQLASAAEIFEKVKDHGYSLSQFDDVFIGYQWQDDMEAGKKAHLIPKWYIKIDDNFYSLDQMDSAAFEAEFQDDTEILPGGE</sequence>
<dbReference type="Pfam" id="PF07435">
    <property type="entry name" value="YycH"/>
    <property type="match status" value="1"/>
</dbReference>
<gene>
    <name evidence="2" type="ORF">SAMN04488558_10943</name>
</gene>